<feature type="transmembrane region" description="Helical" evidence="1">
    <location>
        <begin position="244"/>
        <end position="266"/>
    </location>
</feature>
<dbReference type="AlphaFoldDB" id="A0A9Q9EPH3"/>
<protein>
    <submittedName>
        <fullName evidence="2">Uncharacterized protein</fullName>
    </submittedName>
</protein>
<keyword evidence="1" id="KW-0472">Membrane</keyword>
<dbReference type="Proteomes" id="UP001056384">
    <property type="component" value="Chromosome 11"/>
</dbReference>
<sequence>MTASPVPQKGHEPAPTASLVALTLALSDSQHSSNNIFKRDDGDLDCYTLLNIIDYNVDCPTANYPTDDKGRNMMTRLFFALAATTIPDDTTYGPEENIIRTVPRETGEITATIGAGVGGGVASANGAVEFDFAAPNNGDKSICMFTEGAGGDPKNSSDIITLKRARELLETLITRPNQNCETCGRIPIRYPEESDGGSGRGGILKLNVRAANNCTGKGVGPNSLATATPTPSTSAGMSLRTADGLPGLGIFLFSLTMAWLFGVAMFRRVACANV</sequence>
<keyword evidence="1" id="KW-0812">Transmembrane</keyword>
<keyword evidence="1" id="KW-1133">Transmembrane helix</keyword>
<accession>A0A9Q9EPH3</accession>
<proteinExistence type="predicted"/>
<keyword evidence="3" id="KW-1185">Reference proteome</keyword>
<dbReference type="EMBL" id="CP099428">
    <property type="protein sequence ID" value="USW58771.1"/>
    <property type="molecule type" value="Genomic_DNA"/>
</dbReference>
<evidence type="ECO:0000256" key="1">
    <source>
        <dbReference type="SAM" id="Phobius"/>
    </source>
</evidence>
<evidence type="ECO:0000313" key="3">
    <source>
        <dbReference type="Proteomes" id="UP001056384"/>
    </source>
</evidence>
<organism evidence="2 3">
    <name type="scientific">Septoria linicola</name>
    <dbReference type="NCBI Taxonomy" id="215465"/>
    <lineage>
        <taxon>Eukaryota</taxon>
        <taxon>Fungi</taxon>
        <taxon>Dikarya</taxon>
        <taxon>Ascomycota</taxon>
        <taxon>Pezizomycotina</taxon>
        <taxon>Dothideomycetes</taxon>
        <taxon>Dothideomycetidae</taxon>
        <taxon>Mycosphaerellales</taxon>
        <taxon>Mycosphaerellaceae</taxon>
        <taxon>Septoria</taxon>
    </lineage>
</organism>
<reference evidence="2" key="1">
    <citation type="submission" date="2022-06" db="EMBL/GenBank/DDBJ databases">
        <title>Complete genome sequences of two strains of the flax pathogen Septoria linicola.</title>
        <authorList>
            <person name="Lapalu N."/>
            <person name="Simon A."/>
            <person name="Demenou B."/>
            <person name="Paumier D."/>
            <person name="Guillot M.-P."/>
            <person name="Gout L."/>
            <person name="Valade R."/>
        </authorList>
    </citation>
    <scope>NUCLEOTIDE SEQUENCE</scope>
    <source>
        <strain evidence="2">SE15195</strain>
    </source>
</reference>
<evidence type="ECO:0000313" key="2">
    <source>
        <dbReference type="EMBL" id="USW58771.1"/>
    </source>
</evidence>
<gene>
    <name evidence="2" type="ORF">Slin15195_G120900</name>
</gene>
<name>A0A9Q9EPH3_9PEZI</name>